<feature type="domain" description="SAP" evidence="1">
    <location>
        <begin position="22"/>
        <end position="56"/>
    </location>
</feature>
<dbReference type="SMART" id="SM00513">
    <property type="entry name" value="SAP"/>
    <property type="match status" value="1"/>
</dbReference>
<dbReference type="STRING" id="40149.A0A0E0DLD6"/>
<dbReference type="GO" id="GO:0016925">
    <property type="term" value="P:protein sumoylation"/>
    <property type="evidence" value="ECO:0007669"/>
    <property type="project" value="TreeGrafter"/>
</dbReference>
<dbReference type="GO" id="GO:0061665">
    <property type="term" value="F:SUMO ligase activity"/>
    <property type="evidence" value="ECO:0007669"/>
    <property type="project" value="TreeGrafter"/>
</dbReference>
<protein>
    <recommendedName>
        <fullName evidence="1">SAP domain-containing protein</fullName>
    </recommendedName>
</protein>
<dbReference type="HOGENOM" id="CLU_1878734_0_0_1"/>
<dbReference type="InterPro" id="IPR003034">
    <property type="entry name" value="SAP_dom"/>
</dbReference>
<reference evidence="2" key="1">
    <citation type="submission" date="2015-04" db="UniProtKB">
        <authorList>
            <consortium name="EnsemblPlants"/>
        </authorList>
    </citation>
    <scope>IDENTIFICATION</scope>
</reference>
<dbReference type="Gene3D" id="1.10.720.30">
    <property type="entry name" value="SAP domain"/>
    <property type="match status" value="1"/>
</dbReference>
<name>A0A0E0DLD6_9ORYZ</name>
<keyword evidence="3" id="KW-1185">Reference proteome</keyword>
<dbReference type="Proteomes" id="UP000008021">
    <property type="component" value="Chromosome 5"/>
</dbReference>
<dbReference type="PROSITE" id="PS50800">
    <property type="entry name" value="SAP"/>
    <property type="match status" value="1"/>
</dbReference>
<dbReference type="PANTHER" id="PTHR10782:SF102">
    <property type="entry name" value="E3 SUMO-PROTEIN LIGASE SIZ1"/>
    <property type="match status" value="1"/>
</dbReference>
<dbReference type="SUPFAM" id="SSF68906">
    <property type="entry name" value="SAP domain"/>
    <property type="match status" value="1"/>
</dbReference>
<sequence length="136" mass="16097">MVIEKTYWVLGRFDWWRNQDKLAYFRIKELKDILNQLGLPKQGKKQDLIDRVLALLTDEQGQRHHGWGRKNSLTKEAVAKIVDDTYRKMQIQCAPDLATRSHSGSDFSFRPKEEAYDSFQPEAKCEDQRCQVFLYE</sequence>
<dbReference type="GO" id="GO:0000785">
    <property type="term" value="C:chromatin"/>
    <property type="evidence" value="ECO:0007669"/>
    <property type="project" value="TreeGrafter"/>
</dbReference>
<dbReference type="AlphaFoldDB" id="A0A0E0DLD6"/>
<evidence type="ECO:0000259" key="1">
    <source>
        <dbReference type="PROSITE" id="PS50800"/>
    </source>
</evidence>
<evidence type="ECO:0000313" key="2">
    <source>
        <dbReference type="EnsemblPlants" id="OMERI05G01870.1"/>
    </source>
</evidence>
<organism evidence="2">
    <name type="scientific">Oryza meridionalis</name>
    <dbReference type="NCBI Taxonomy" id="40149"/>
    <lineage>
        <taxon>Eukaryota</taxon>
        <taxon>Viridiplantae</taxon>
        <taxon>Streptophyta</taxon>
        <taxon>Embryophyta</taxon>
        <taxon>Tracheophyta</taxon>
        <taxon>Spermatophyta</taxon>
        <taxon>Magnoliopsida</taxon>
        <taxon>Liliopsida</taxon>
        <taxon>Poales</taxon>
        <taxon>Poaceae</taxon>
        <taxon>BOP clade</taxon>
        <taxon>Oryzoideae</taxon>
        <taxon>Oryzeae</taxon>
        <taxon>Oryzinae</taxon>
        <taxon>Oryza</taxon>
    </lineage>
</organism>
<dbReference type="InterPro" id="IPR036361">
    <property type="entry name" value="SAP_dom_sf"/>
</dbReference>
<dbReference type="PANTHER" id="PTHR10782">
    <property type="entry name" value="ZINC FINGER MIZ DOMAIN-CONTAINING PROTEIN"/>
    <property type="match status" value="1"/>
</dbReference>
<dbReference type="FunFam" id="1.10.720.30:FF:000014">
    <property type="entry name" value="E3 SUMO-protein ligase SIZ1"/>
    <property type="match status" value="1"/>
</dbReference>
<evidence type="ECO:0000313" key="3">
    <source>
        <dbReference type="Proteomes" id="UP000008021"/>
    </source>
</evidence>
<dbReference type="EnsemblPlants" id="OMERI05G01870.1">
    <property type="protein sequence ID" value="OMERI05G01870.1"/>
    <property type="gene ID" value="OMERI05G01870"/>
</dbReference>
<accession>A0A0E0DLD6</accession>
<proteinExistence type="predicted"/>
<reference evidence="2" key="2">
    <citation type="submission" date="2018-05" db="EMBL/GenBank/DDBJ databases">
        <title>OmerRS3 (Oryza meridionalis Reference Sequence Version 3).</title>
        <authorList>
            <person name="Zhang J."/>
            <person name="Kudrna D."/>
            <person name="Lee S."/>
            <person name="Talag J."/>
            <person name="Welchert J."/>
            <person name="Wing R.A."/>
        </authorList>
    </citation>
    <scope>NUCLEOTIDE SEQUENCE [LARGE SCALE GENOMIC DNA]</scope>
    <source>
        <strain evidence="2">cv. OR44</strain>
    </source>
</reference>
<dbReference type="Gramene" id="OMERI05G01870.1">
    <property type="protein sequence ID" value="OMERI05G01870.1"/>
    <property type="gene ID" value="OMERI05G01870"/>
</dbReference>
<dbReference type="Pfam" id="PF02037">
    <property type="entry name" value="SAP"/>
    <property type="match status" value="1"/>
</dbReference>